<dbReference type="RefSeq" id="WP_099308793.1">
    <property type="nucleotide sequence ID" value="NZ_PDVP01000032.1"/>
</dbReference>
<evidence type="ECO:0000313" key="1">
    <source>
        <dbReference type="EMBL" id="PHP64610.1"/>
    </source>
</evidence>
<proteinExistence type="predicted"/>
<organism evidence="1 2">
    <name type="scientific">Zhengella mangrovi</name>
    <dbReference type="NCBI Taxonomy" id="1982044"/>
    <lineage>
        <taxon>Bacteria</taxon>
        <taxon>Pseudomonadati</taxon>
        <taxon>Pseudomonadota</taxon>
        <taxon>Alphaproteobacteria</taxon>
        <taxon>Hyphomicrobiales</taxon>
        <taxon>Notoacmeibacteraceae</taxon>
        <taxon>Zhengella</taxon>
    </lineage>
</organism>
<dbReference type="OrthoDB" id="8020021at2"/>
<dbReference type="AlphaFoldDB" id="A0A2G1QGM7"/>
<reference evidence="1 2" key="1">
    <citation type="submission" date="2017-10" db="EMBL/GenBank/DDBJ databases">
        <title>Sedimentibacterium mangrovi gen. nov., sp. nov., a novel member of family Phyllobacteriacea isolated from mangrove sediment.</title>
        <authorList>
            <person name="Liao H."/>
            <person name="Tian Y."/>
        </authorList>
    </citation>
    <scope>NUCLEOTIDE SEQUENCE [LARGE SCALE GENOMIC DNA]</scope>
    <source>
        <strain evidence="1 2">X9-2-2</strain>
    </source>
</reference>
<name>A0A2G1QGM7_9HYPH</name>
<sequence length="98" mass="10958">MTKMKLGLQHARRSRHEAPTHIFSIGQSVQLKSRFSGSRSVRGVFQVTGTLPPVGNSLQYRVRNDEELYERVTTQDEIEAATTSRSSAALLERTFGHG</sequence>
<keyword evidence="2" id="KW-1185">Reference proteome</keyword>
<dbReference type="EMBL" id="PDVP01000032">
    <property type="protein sequence ID" value="PHP64610.1"/>
    <property type="molecule type" value="Genomic_DNA"/>
</dbReference>
<comment type="caution">
    <text evidence="1">The sequence shown here is derived from an EMBL/GenBank/DDBJ whole genome shotgun (WGS) entry which is preliminary data.</text>
</comment>
<gene>
    <name evidence="1" type="ORF">CSC94_23385</name>
</gene>
<evidence type="ECO:0000313" key="2">
    <source>
        <dbReference type="Proteomes" id="UP000221168"/>
    </source>
</evidence>
<dbReference type="Proteomes" id="UP000221168">
    <property type="component" value="Unassembled WGS sequence"/>
</dbReference>
<protein>
    <submittedName>
        <fullName evidence="1">Uncharacterized protein</fullName>
    </submittedName>
</protein>
<accession>A0A2G1QGM7</accession>